<evidence type="ECO:0000256" key="13">
    <source>
        <dbReference type="ARBA" id="ARBA00023316"/>
    </source>
</evidence>
<dbReference type="PANTHER" id="PTHR30474">
    <property type="entry name" value="CELL CYCLE PROTEIN"/>
    <property type="match status" value="1"/>
</dbReference>
<evidence type="ECO:0000256" key="16">
    <source>
        <dbReference type="ARBA" id="ARBA00038053"/>
    </source>
</evidence>
<protein>
    <recommendedName>
        <fullName evidence="17">Probable peptidoglycan glycosyltransferase FtsW</fullName>
        <ecNumber evidence="19">2.4.99.28</ecNumber>
    </recommendedName>
    <alternativeName>
        <fullName evidence="18">Cell division protein FtsW</fullName>
    </alternativeName>
    <alternativeName>
        <fullName evidence="15">Cell wall polymerase</fullName>
    </alternativeName>
    <alternativeName>
        <fullName evidence="14">Peptidoglycan polymerase</fullName>
    </alternativeName>
</protein>
<keyword evidence="7 23" id="KW-0812">Transmembrane</keyword>
<feature type="compositionally biased region" description="Low complexity" evidence="22">
    <location>
        <begin position="21"/>
        <end position="41"/>
    </location>
</feature>
<dbReference type="InterPro" id="IPR018365">
    <property type="entry name" value="Cell_cycle_FtsW-rel_CS"/>
</dbReference>
<comment type="caution">
    <text evidence="24">The sequence shown here is derived from an EMBL/GenBank/DDBJ whole genome shotgun (WGS) entry which is preliminary data.</text>
</comment>
<evidence type="ECO:0000256" key="22">
    <source>
        <dbReference type="SAM" id="MobiDB-lite"/>
    </source>
</evidence>
<feature type="transmembrane region" description="Helical" evidence="23">
    <location>
        <begin position="223"/>
        <end position="240"/>
    </location>
</feature>
<proteinExistence type="inferred from homology"/>
<keyword evidence="3" id="KW-1003">Cell membrane</keyword>
<comment type="function">
    <text evidence="21">Peptidoglycan polymerase that is essential for cell division.</text>
</comment>
<evidence type="ECO:0000256" key="17">
    <source>
        <dbReference type="ARBA" id="ARBA00041185"/>
    </source>
</evidence>
<feature type="transmembrane region" description="Helical" evidence="23">
    <location>
        <begin position="361"/>
        <end position="385"/>
    </location>
</feature>
<evidence type="ECO:0000256" key="8">
    <source>
        <dbReference type="ARBA" id="ARBA00022960"/>
    </source>
</evidence>
<feature type="transmembrane region" description="Helical" evidence="23">
    <location>
        <begin position="322"/>
        <end position="349"/>
    </location>
</feature>
<evidence type="ECO:0000256" key="14">
    <source>
        <dbReference type="ARBA" id="ARBA00032370"/>
    </source>
</evidence>
<dbReference type="EMBL" id="JAVREJ010000008">
    <property type="protein sequence ID" value="MDT0350589.1"/>
    <property type="molecule type" value="Genomic_DNA"/>
</dbReference>
<keyword evidence="4" id="KW-0132">Cell division</keyword>
<accession>A0ABU2ND70</accession>
<evidence type="ECO:0000313" key="25">
    <source>
        <dbReference type="Proteomes" id="UP001183202"/>
    </source>
</evidence>
<dbReference type="PROSITE" id="PS00428">
    <property type="entry name" value="FTSW_RODA_SPOVE"/>
    <property type="match status" value="1"/>
</dbReference>
<keyword evidence="11 23" id="KW-0472">Membrane</keyword>
<feature type="transmembrane region" description="Helical" evidence="23">
    <location>
        <begin position="68"/>
        <end position="88"/>
    </location>
</feature>
<evidence type="ECO:0000256" key="15">
    <source>
        <dbReference type="ARBA" id="ARBA00033270"/>
    </source>
</evidence>
<evidence type="ECO:0000256" key="9">
    <source>
        <dbReference type="ARBA" id="ARBA00022984"/>
    </source>
</evidence>
<evidence type="ECO:0000256" key="2">
    <source>
        <dbReference type="ARBA" id="ARBA00004752"/>
    </source>
</evidence>
<evidence type="ECO:0000313" key="24">
    <source>
        <dbReference type="EMBL" id="MDT0350589.1"/>
    </source>
</evidence>
<keyword evidence="9" id="KW-0573">Peptidoglycan synthesis</keyword>
<feature type="transmembrane region" description="Helical" evidence="23">
    <location>
        <begin position="247"/>
        <end position="265"/>
    </location>
</feature>
<feature type="transmembrane region" description="Helical" evidence="23">
    <location>
        <begin position="100"/>
        <end position="119"/>
    </location>
</feature>
<evidence type="ECO:0000256" key="19">
    <source>
        <dbReference type="ARBA" id="ARBA00044770"/>
    </source>
</evidence>
<keyword evidence="25" id="KW-1185">Reference proteome</keyword>
<dbReference type="NCBIfam" id="TIGR02614">
    <property type="entry name" value="ftsW"/>
    <property type="match status" value="1"/>
</dbReference>
<keyword evidence="6" id="KW-0808">Transferase</keyword>
<dbReference type="PANTHER" id="PTHR30474:SF2">
    <property type="entry name" value="PEPTIDOGLYCAN GLYCOSYLTRANSFERASE FTSW-RELATED"/>
    <property type="match status" value="1"/>
</dbReference>
<keyword evidence="13" id="KW-0961">Cell wall biogenesis/degradation</keyword>
<name>A0ABU2ND70_9PSEU</name>
<dbReference type="Pfam" id="PF01098">
    <property type="entry name" value="FTSW_RODA_SPOVE"/>
    <property type="match status" value="1"/>
</dbReference>
<evidence type="ECO:0000256" key="10">
    <source>
        <dbReference type="ARBA" id="ARBA00022989"/>
    </source>
</evidence>
<feature type="compositionally biased region" description="Low complexity" evidence="22">
    <location>
        <begin position="1"/>
        <end position="14"/>
    </location>
</feature>
<evidence type="ECO:0000256" key="1">
    <source>
        <dbReference type="ARBA" id="ARBA00004651"/>
    </source>
</evidence>
<reference evidence="25" key="1">
    <citation type="submission" date="2023-07" db="EMBL/GenBank/DDBJ databases">
        <title>30 novel species of actinomycetes from the DSMZ collection.</title>
        <authorList>
            <person name="Nouioui I."/>
        </authorList>
    </citation>
    <scope>NUCLEOTIDE SEQUENCE [LARGE SCALE GENOMIC DNA]</scope>
    <source>
        <strain evidence="25">DSM 45834</strain>
    </source>
</reference>
<gene>
    <name evidence="24" type="primary">ftsW</name>
    <name evidence="24" type="ORF">RM445_13740</name>
</gene>
<comment type="similarity">
    <text evidence="16">Belongs to the SEDS family. FtsW subfamily.</text>
</comment>
<dbReference type="InterPro" id="IPR001182">
    <property type="entry name" value="FtsW/RodA"/>
</dbReference>
<evidence type="ECO:0000256" key="6">
    <source>
        <dbReference type="ARBA" id="ARBA00022679"/>
    </source>
</evidence>
<feature type="transmembrane region" description="Helical" evidence="23">
    <location>
        <begin position="200"/>
        <end position="217"/>
    </location>
</feature>
<feature type="region of interest" description="Disordered" evidence="22">
    <location>
        <begin position="1"/>
        <end position="41"/>
    </location>
</feature>
<evidence type="ECO:0000256" key="7">
    <source>
        <dbReference type="ARBA" id="ARBA00022692"/>
    </source>
</evidence>
<organism evidence="24 25">
    <name type="scientific">Pseudonocardia charpentierae</name>
    <dbReference type="NCBI Taxonomy" id="3075545"/>
    <lineage>
        <taxon>Bacteria</taxon>
        <taxon>Bacillati</taxon>
        <taxon>Actinomycetota</taxon>
        <taxon>Actinomycetes</taxon>
        <taxon>Pseudonocardiales</taxon>
        <taxon>Pseudonocardiaceae</taxon>
        <taxon>Pseudonocardia</taxon>
    </lineage>
</organism>
<keyword evidence="8" id="KW-0133">Cell shape</keyword>
<sequence length="467" mass="48833">MVSPSGDGAQAASARSDRATRTSGTKGSTRRPAQPAPGLLASPGAAAVRRGTTALAQWLRRPLTSLHLILGVFGLLTLFGLVMVLSASSVESYAADGSSYSVFVKQLMFCAVGLVMFWVGIRIPPQKLRMLAAPLLLIGIVLLVAVLIPGLGALRGGSRAWFAFGPFSLQPSEGVKVALTLWGAHVLALRRNVLYRWKQALSPVVPVSLLIFVLLILQPDLGMTVSMGMVLIALLFFAGAPMRLMAALTIGGLAGAVILGLTAGYRQARITAFLSPATADPLGPGYQATQALYSLADGGLFGVGLGQGRAKWSYLPNAHNDFIFAIIGEELGFLGAFAVLALFATLAYTGLRIAARSVDPWLRIVVATSTTWLVAQAAINIGYVVGLLPVTGLQLPLISSGGTSLVVTMFVFGVLANAARHEPEAIAALTRGGRGSRPANAVSRLLRIPAPQPYRAPRTPAGAGRVR</sequence>
<comment type="catalytic activity">
    <reaction evidence="20">
        <text>[GlcNAc-(1-&gt;4)-Mur2Ac(oyl-L-Ala-gamma-D-Glu-L-Lys-D-Ala-D-Ala)](n)-di-trans,octa-cis-undecaprenyl diphosphate + beta-D-GlcNAc-(1-&gt;4)-Mur2Ac(oyl-L-Ala-gamma-D-Glu-L-Lys-D-Ala-D-Ala)-di-trans,octa-cis-undecaprenyl diphosphate = [GlcNAc-(1-&gt;4)-Mur2Ac(oyl-L-Ala-gamma-D-Glu-L-Lys-D-Ala-D-Ala)](n+1)-di-trans,octa-cis-undecaprenyl diphosphate + di-trans,octa-cis-undecaprenyl diphosphate + H(+)</text>
        <dbReference type="Rhea" id="RHEA:23708"/>
        <dbReference type="Rhea" id="RHEA-COMP:9602"/>
        <dbReference type="Rhea" id="RHEA-COMP:9603"/>
        <dbReference type="ChEBI" id="CHEBI:15378"/>
        <dbReference type="ChEBI" id="CHEBI:58405"/>
        <dbReference type="ChEBI" id="CHEBI:60033"/>
        <dbReference type="ChEBI" id="CHEBI:78435"/>
        <dbReference type="EC" id="2.4.99.28"/>
    </reaction>
</comment>
<evidence type="ECO:0000256" key="5">
    <source>
        <dbReference type="ARBA" id="ARBA00022676"/>
    </source>
</evidence>
<dbReference type="InterPro" id="IPR013437">
    <property type="entry name" value="FtsW"/>
</dbReference>
<evidence type="ECO:0000256" key="12">
    <source>
        <dbReference type="ARBA" id="ARBA00023306"/>
    </source>
</evidence>
<dbReference type="EC" id="2.4.99.28" evidence="19"/>
<evidence type="ECO:0000256" key="3">
    <source>
        <dbReference type="ARBA" id="ARBA00022475"/>
    </source>
</evidence>
<keyword evidence="10 23" id="KW-1133">Transmembrane helix</keyword>
<dbReference type="Proteomes" id="UP001183202">
    <property type="component" value="Unassembled WGS sequence"/>
</dbReference>
<keyword evidence="5" id="KW-0328">Glycosyltransferase</keyword>
<comment type="subcellular location">
    <subcellularLocation>
        <location evidence="1">Cell membrane</location>
        <topology evidence="1">Multi-pass membrane protein</topology>
    </subcellularLocation>
</comment>
<comment type="pathway">
    <text evidence="2">Cell wall biogenesis; peptidoglycan biosynthesis.</text>
</comment>
<evidence type="ECO:0000256" key="21">
    <source>
        <dbReference type="ARBA" id="ARBA00049966"/>
    </source>
</evidence>
<dbReference type="RefSeq" id="WP_311556614.1">
    <property type="nucleotide sequence ID" value="NZ_JAVREJ010000008.1"/>
</dbReference>
<evidence type="ECO:0000256" key="20">
    <source>
        <dbReference type="ARBA" id="ARBA00049902"/>
    </source>
</evidence>
<feature type="transmembrane region" description="Helical" evidence="23">
    <location>
        <begin position="397"/>
        <end position="416"/>
    </location>
</feature>
<evidence type="ECO:0000256" key="18">
    <source>
        <dbReference type="ARBA" id="ARBA00041418"/>
    </source>
</evidence>
<evidence type="ECO:0000256" key="11">
    <source>
        <dbReference type="ARBA" id="ARBA00023136"/>
    </source>
</evidence>
<feature type="transmembrane region" description="Helical" evidence="23">
    <location>
        <begin position="131"/>
        <end position="154"/>
    </location>
</feature>
<evidence type="ECO:0000256" key="23">
    <source>
        <dbReference type="SAM" id="Phobius"/>
    </source>
</evidence>
<keyword evidence="12" id="KW-0131">Cell cycle</keyword>
<evidence type="ECO:0000256" key="4">
    <source>
        <dbReference type="ARBA" id="ARBA00022618"/>
    </source>
</evidence>